<feature type="coiled-coil region" evidence="9">
    <location>
        <begin position="446"/>
        <end position="473"/>
    </location>
</feature>
<dbReference type="SUPFAM" id="SSF103190">
    <property type="entry name" value="Sensory domain-like"/>
    <property type="match status" value="1"/>
</dbReference>
<evidence type="ECO:0000313" key="13">
    <source>
        <dbReference type="Proteomes" id="UP001546774"/>
    </source>
</evidence>
<dbReference type="PANTHER" id="PTHR32089:SF112">
    <property type="entry name" value="LYSOZYME-LIKE PROTEIN-RELATED"/>
    <property type="match status" value="1"/>
</dbReference>
<dbReference type="Proteomes" id="UP001546774">
    <property type="component" value="Unassembled WGS sequence"/>
</dbReference>
<dbReference type="SUPFAM" id="SSF58104">
    <property type="entry name" value="Methyl-accepting chemotaxis protein (MCP) signaling domain"/>
    <property type="match status" value="1"/>
</dbReference>
<keyword evidence="2" id="KW-1003">Cell membrane</keyword>
<keyword evidence="9" id="KW-0175">Coiled coil</keyword>
<name>A0ABV1H8G3_9FIRM</name>
<proteinExistence type="inferred from homology"/>
<dbReference type="InterPro" id="IPR029151">
    <property type="entry name" value="Sensor-like_sf"/>
</dbReference>
<feature type="transmembrane region" description="Helical" evidence="10">
    <location>
        <begin position="7"/>
        <end position="27"/>
    </location>
</feature>
<organism evidence="12 13">
    <name type="scientific">Lachnospira intestinalis</name>
    <dbReference type="NCBI Taxonomy" id="3133158"/>
    <lineage>
        <taxon>Bacteria</taxon>
        <taxon>Bacillati</taxon>
        <taxon>Bacillota</taxon>
        <taxon>Clostridia</taxon>
        <taxon>Lachnospirales</taxon>
        <taxon>Lachnospiraceae</taxon>
        <taxon>Lachnospira</taxon>
    </lineage>
</organism>
<dbReference type="InterPro" id="IPR004089">
    <property type="entry name" value="MCPsignal_dom"/>
</dbReference>
<dbReference type="Gene3D" id="1.10.287.950">
    <property type="entry name" value="Methyl-accepting chemotaxis protein"/>
    <property type="match status" value="1"/>
</dbReference>
<evidence type="ECO:0000256" key="3">
    <source>
        <dbReference type="ARBA" id="ARBA00022692"/>
    </source>
</evidence>
<evidence type="ECO:0000256" key="8">
    <source>
        <dbReference type="PROSITE-ProRule" id="PRU00284"/>
    </source>
</evidence>
<gene>
    <name evidence="12" type="ORF">WMO37_11465</name>
</gene>
<evidence type="ECO:0000256" key="5">
    <source>
        <dbReference type="ARBA" id="ARBA00023136"/>
    </source>
</evidence>
<keyword evidence="3 10" id="KW-0812">Transmembrane</keyword>
<dbReference type="PROSITE" id="PS50111">
    <property type="entry name" value="CHEMOTAXIS_TRANSDUC_2"/>
    <property type="match status" value="1"/>
</dbReference>
<keyword evidence="6 8" id="KW-0807">Transducer</keyword>
<evidence type="ECO:0000313" key="12">
    <source>
        <dbReference type="EMBL" id="MEQ2555617.1"/>
    </source>
</evidence>
<evidence type="ECO:0000256" key="9">
    <source>
        <dbReference type="SAM" id="Coils"/>
    </source>
</evidence>
<accession>A0ABV1H8G3</accession>
<dbReference type="Pfam" id="PF00015">
    <property type="entry name" value="MCPsignal"/>
    <property type="match status" value="1"/>
</dbReference>
<comment type="caution">
    <text evidence="12">The sequence shown here is derived from an EMBL/GenBank/DDBJ whole genome shotgun (WGS) entry which is preliminary data.</text>
</comment>
<dbReference type="InterPro" id="IPR033463">
    <property type="entry name" value="sCache_3"/>
</dbReference>
<keyword evidence="5 10" id="KW-0472">Membrane</keyword>
<evidence type="ECO:0000256" key="2">
    <source>
        <dbReference type="ARBA" id="ARBA00022475"/>
    </source>
</evidence>
<feature type="transmembrane region" description="Helical" evidence="10">
    <location>
        <begin position="182"/>
        <end position="202"/>
    </location>
</feature>
<dbReference type="InterPro" id="IPR004090">
    <property type="entry name" value="Chemotax_Me-accpt_rcpt"/>
</dbReference>
<feature type="domain" description="Methyl-accepting transducer" evidence="11">
    <location>
        <begin position="280"/>
        <end position="516"/>
    </location>
</feature>
<dbReference type="PRINTS" id="PR00260">
    <property type="entry name" value="CHEMTRNSDUCR"/>
</dbReference>
<evidence type="ECO:0000256" key="1">
    <source>
        <dbReference type="ARBA" id="ARBA00004651"/>
    </source>
</evidence>
<evidence type="ECO:0000256" key="4">
    <source>
        <dbReference type="ARBA" id="ARBA00022989"/>
    </source>
</evidence>
<comment type="subcellular location">
    <subcellularLocation>
        <location evidence="1">Cell membrane</location>
        <topology evidence="1">Multi-pass membrane protein</topology>
    </subcellularLocation>
</comment>
<dbReference type="Pfam" id="PF17202">
    <property type="entry name" value="sCache_3_3"/>
    <property type="match status" value="1"/>
</dbReference>
<evidence type="ECO:0000256" key="7">
    <source>
        <dbReference type="ARBA" id="ARBA00029447"/>
    </source>
</evidence>
<evidence type="ECO:0000256" key="10">
    <source>
        <dbReference type="SAM" id="Phobius"/>
    </source>
</evidence>
<protein>
    <submittedName>
        <fullName evidence="12">Methyl-accepting chemotaxis protein</fullName>
    </submittedName>
</protein>
<sequence length="566" mass="61659">MSIKKKILSITIIPVLLLGIVSIFLTFTTVKGALINQIEEALKGTAAATLAAYDQNTGDYIQTSNGDIWKGSYNISKSESLVDRIKKNTDMDVTFFYGNERIMTSAADSDGNRILGSPAGDVIITKVLQNGEEYFSENVSLEGNINYGYYMPVYQNGSDSEIIGMVFVGTDKAQKDAVINRILGSIVMAVIVIMLVCIAFAMKMALSMSSNIQSSIQVVEELAQGNLKVWVDEKLLARKDEIGALSKVTITLRDAMQSVICEISENAKHLSEASDVLGMAADTTNGTMTQVKDTVAMIVDNSAQQAENSKNTSAQMQIMGENITQTTQEVGVLDENAQAMQQSGRRAAETLLNLMKINDEVEHTIKEVQEQTNRTNDSVNKIYEATALITSIAEETNLLSLNASIEAARAGESGRGFAVVADQIKKLADQSNESSREIGETTQVLMEDSAKAVENMQQMQQILQNQSESMQATQNIVEEVLSGIGESMQSIGQIKSSTQRLDSSRSEVVEAVSALSEIAGNNMEGTKKTYNETEAVAGTFKQVYESAEQLRQIAEQLVQSIDYFKM</sequence>
<keyword evidence="13" id="KW-1185">Reference proteome</keyword>
<dbReference type="PANTHER" id="PTHR32089">
    <property type="entry name" value="METHYL-ACCEPTING CHEMOTAXIS PROTEIN MCPB"/>
    <property type="match status" value="1"/>
</dbReference>
<comment type="similarity">
    <text evidence="7">Belongs to the methyl-accepting chemotaxis (MCP) protein family.</text>
</comment>
<dbReference type="SMART" id="SM00283">
    <property type="entry name" value="MA"/>
    <property type="match status" value="1"/>
</dbReference>
<reference evidence="12" key="1">
    <citation type="submission" date="2024-03" db="EMBL/GenBank/DDBJ databases">
        <title>Human intestinal bacterial collection.</title>
        <authorList>
            <person name="Pauvert C."/>
            <person name="Hitch T.C.A."/>
            <person name="Clavel T."/>
        </authorList>
    </citation>
    <scope>NUCLEOTIDE SEQUENCE [LARGE SCALE GENOMIC DNA]</scope>
    <source>
        <strain evidence="12">CLA-AA-H89B</strain>
    </source>
</reference>
<keyword evidence="4 10" id="KW-1133">Transmembrane helix</keyword>
<evidence type="ECO:0000256" key="6">
    <source>
        <dbReference type="ARBA" id="ARBA00023224"/>
    </source>
</evidence>
<dbReference type="EMBL" id="JBBMFS010000010">
    <property type="protein sequence ID" value="MEQ2555617.1"/>
    <property type="molecule type" value="Genomic_DNA"/>
</dbReference>
<evidence type="ECO:0000259" key="11">
    <source>
        <dbReference type="PROSITE" id="PS50111"/>
    </source>
</evidence>